<name>A0A8X6IS41_9ARAC</name>
<comment type="caution">
    <text evidence="1">The sequence shown here is derived from an EMBL/GenBank/DDBJ whole genome shotgun (WGS) entry which is preliminary data.</text>
</comment>
<dbReference type="Proteomes" id="UP000886998">
    <property type="component" value="Unassembled WGS sequence"/>
</dbReference>
<keyword evidence="2" id="KW-1185">Reference proteome</keyword>
<evidence type="ECO:0000313" key="1">
    <source>
        <dbReference type="EMBL" id="GFS57110.1"/>
    </source>
</evidence>
<evidence type="ECO:0000313" key="2">
    <source>
        <dbReference type="Proteomes" id="UP000886998"/>
    </source>
</evidence>
<protein>
    <submittedName>
        <fullName evidence="1">Uncharacterized protein</fullName>
    </submittedName>
</protein>
<reference evidence="1" key="1">
    <citation type="submission" date="2020-08" db="EMBL/GenBank/DDBJ databases">
        <title>Multicomponent nature underlies the extraordinary mechanical properties of spider dragline silk.</title>
        <authorList>
            <person name="Kono N."/>
            <person name="Nakamura H."/>
            <person name="Mori M."/>
            <person name="Yoshida Y."/>
            <person name="Ohtoshi R."/>
            <person name="Malay A.D."/>
            <person name="Moran D.A.P."/>
            <person name="Tomita M."/>
            <person name="Numata K."/>
            <person name="Arakawa K."/>
        </authorList>
    </citation>
    <scope>NUCLEOTIDE SEQUENCE</scope>
</reference>
<gene>
    <name evidence="1" type="ORF">TNIN_347261</name>
</gene>
<dbReference type="OrthoDB" id="10493277at2759"/>
<organism evidence="1 2">
    <name type="scientific">Trichonephila inaurata madagascariensis</name>
    <dbReference type="NCBI Taxonomy" id="2747483"/>
    <lineage>
        <taxon>Eukaryota</taxon>
        <taxon>Metazoa</taxon>
        <taxon>Ecdysozoa</taxon>
        <taxon>Arthropoda</taxon>
        <taxon>Chelicerata</taxon>
        <taxon>Arachnida</taxon>
        <taxon>Araneae</taxon>
        <taxon>Araneomorphae</taxon>
        <taxon>Entelegynae</taxon>
        <taxon>Araneoidea</taxon>
        <taxon>Nephilidae</taxon>
        <taxon>Trichonephila</taxon>
        <taxon>Trichonephila inaurata</taxon>
    </lineage>
</organism>
<sequence length="146" mass="17114">MVETPAQVKRSWNFRKADWAGFPIHLDILCECEAPTKEFEVLFRNFTNNVNTTTKLFISRERDLLNEQLKTNNMKETRKLLAEATTRVKDKVAMNKQLKWSQLCKTFDPRKDAKFWRITKLLNSFFTSIGAQGAKHTKCRSGIFEH</sequence>
<proteinExistence type="predicted"/>
<accession>A0A8X6IS41</accession>
<dbReference type="EMBL" id="BMAV01027196">
    <property type="protein sequence ID" value="GFS57110.1"/>
    <property type="molecule type" value="Genomic_DNA"/>
</dbReference>
<dbReference type="AlphaFoldDB" id="A0A8X6IS41"/>